<dbReference type="EMBL" id="QRBE01000007">
    <property type="protein sequence ID" value="RDS80798.1"/>
    <property type="molecule type" value="Genomic_DNA"/>
</dbReference>
<dbReference type="InterPro" id="IPR011743">
    <property type="entry name" value="Caa3_sub_IV"/>
</dbReference>
<evidence type="ECO:0000256" key="3">
    <source>
        <dbReference type="ARBA" id="ARBA00022692"/>
    </source>
</evidence>
<protein>
    <submittedName>
        <fullName evidence="7">Caa(3)-type oxidase subunit IV</fullName>
    </submittedName>
</protein>
<keyword evidence="2" id="KW-1003">Cell membrane</keyword>
<evidence type="ECO:0000256" key="4">
    <source>
        <dbReference type="ARBA" id="ARBA00022989"/>
    </source>
</evidence>
<reference evidence="7 8" key="1">
    <citation type="submission" date="2018-07" db="EMBL/GenBank/DDBJ databases">
        <title>Dyella monticola sp. nov. and Dyella psychrodurans sp. nov. isolated from monsoon evergreen broad-leaved forest soil of Dinghu Mountain, China.</title>
        <authorList>
            <person name="Gao Z."/>
            <person name="Qiu L."/>
        </authorList>
    </citation>
    <scope>NUCLEOTIDE SEQUENCE [LARGE SCALE GENOMIC DNA]</scope>
    <source>
        <strain evidence="7 8">4G-K06</strain>
    </source>
</reference>
<evidence type="ECO:0000256" key="6">
    <source>
        <dbReference type="SAM" id="Phobius"/>
    </source>
</evidence>
<keyword evidence="5 6" id="KW-0472">Membrane</keyword>
<comment type="subcellular location">
    <subcellularLocation>
        <location evidence="1">Cell membrane</location>
        <topology evidence="1">Multi-pass membrane protein</topology>
    </subcellularLocation>
</comment>
<evidence type="ECO:0000256" key="5">
    <source>
        <dbReference type="ARBA" id="ARBA00023136"/>
    </source>
</evidence>
<name>A0A370WXC1_9GAMM</name>
<feature type="transmembrane region" description="Helical" evidence="6">
    <location>
        <begin position="69"/>
        <end position="90"/>
    </location>
</feature>
<keyword evidence="4 6" id="KW-1133">Transmembrane helix</keyword>
<keyword evidence="8" id="KW-1185">Reference proteome</keyword>
<evidence type="ECO:0000256" key="2">
    <source>
        <dbReference type="ARBA" id="ARBA00022475"/>
    </source>
</evidence>
<evidence type="ECO:0000313" key="7">
    <source>
        <dbReference type="EMBL" id="RDS80798.1"/>
    </source>
</evidence>
<gene>
    <name evidence="7" type="ORF">DWU98_12635</name>
</gene>
<dbReference type="NCBIfam" id="TIGR02229">
    <property type="entry name" value="caa3_sub_IV"/>
    <property type="match status" value="1"/>
</dbReference>
<dbReference type="AlphaFoldDB" id="A0A370WXC1"/>
<evidence type="ECO:0000313" key="8">
    <source>
        <dbReference type="Proteomes" id="UP000254258"/>
    </source>
</evidence>
<dbReference type="GO" id="GO:0005886">
    <property type="term" value="C:plasma membrane"/>
    <property type="evidence" value="ECO:0007669"/>
    <property type="project" value="UniProtKB-SubCell"/>
</dbReference>
<accession>A0A370WXC1</accession>
<dbReference type="Pfam" id="PF03626">
    <property type="entry name" value="COX4_pro"/>
    <property type="match status" value="1"/>
</dbReference>
<organism evidence="7 8">
    <name type="scientific">Dyella monticola</name>
    <dbReference type="NCBI Taxonomy" id="1927958"/>
    <lineage>
        <taxon>Bacteria</taxon>
        <taxon>Pseudomonadati</taxon>
        <taxon>Pseudomonadota</taxon>
        <taxon>Gammaproteobacteria</taxon>
        <taxon>Lysobacterales</taxon>
        <taxon>Rhodanobacteraceae</taxon>
        <taxon>Dyella</taxon>
    </lineage>
</organism>
<dbReference type="Proteomes" id="UP000254258">
    <property type="component" value="Unassembled WGS sequence"/>
</dbReference>
<feature type="transmembrane region" description="Helical" evidence="6">
    <location>
        <begin position="37"/>
        <end position="57"/>
    </location>
</feature>
<comment type="caution">
    <text evidence="7">The sequence shown here is derived from an EMBL/GenBank/DDBJ whole genome shotgun (WGS) entry which is preliminary data.</text>
</comment>
<dbReference type="InterPro" id="IPR005171">
    <property type="entry name" value="Cyt_c_oxidase_su4_prok"/>
</dbReference>
<proteinExistence type="predicted"/>
<keyword evidence="3 6" id="KW-0812">Transmembrane</keyword>
<sequence length="99" mass="11032">MRQYDIPTLRSQLMVWAGLLILLAASASVSRLALGWWVLVITATVAMGQALLVLVVFMRLKRAHPALRMIAMLAFAWPVLMVVLTLGDYLTRSLLHSPM</sequence>
<dbReference type="RefSeq" id="WP_115495943.1">
    <property type="nucleotide sequence ID" value="NZ_QRBE01000007.1"/>
</dbReference>
<evidence type="ECO:0000256" key="1">
    <source>
        <dbReference type="ARBA" id="ARBA00004651"/>
    </source>
</evidence>